<comment type="catalytic activity">
    <reaction evidence="9">
        <text>L-seryl-[protein] + ATP = O-phospho-L-seryl-[protein] + ADP + H(+)</text>
        <dbReference type="Rhea" id="RHEA:17989"/>
        <dbReference type="Rhea" id="RHEA-COMP:9863"/>
        <dbReference type="Rhea" id="RHEA-COMP:11604"/>
        <dbReference type="ChEBI" id="CHEBI:15378"/>
        <dbReference type="ChEBI" id="CHEBI:29999"/>
        <dbReference type="ChEBI" id="CHEBI:30616"/>
        <dbReference type="ChEBI" id="CHEBI:83421"/>
        <dbReference type="ChEBI" id="CHEBI:456216"/>
        <dbReference type="EC" id="2.7.12.1"/>
    </reaction>
</comment>
<dbReference type="Gene3D" id="1.10.510.10">
    <property type="entry name" value="Transferase(Phosphotransferase) domain 1"/>
    <property type="match status" value="1"/>
</dbReference>
<evidence type="ECO:0000313" key="14">
    <source>
        <dbReference type="EMBL" id="CAH2277601.1"/>
    </source>
</evidence>
<evidence type="ECO:0000256" key="8">
    <source>
        <dbReference type="ARBA" id="ARBA00022840"/>
    </source>
</evidence>
<protein>
    <recommendedName>
        <fullName evidence="2">dual-specificity kinase</fullName>
        <ecNumber evidence="2">2.7.12.1</ecNumber>
    </recommendedName>
</protein>
<reference evidence="14" key="1">
    <citation type="submission" date="2022-03" db="EMBL/GenBank/DDBJ databases">
        <authorList>
            <person name="Alioto T."/>
            <person name="Alioto T."/>
            <person name="Gomez Garrido J."/>
        </authorList>
    </citation>
    <scope>NUCLEOTIDE SEQUENCE</scope>
</reference>
<dbReference type="AlphaFoldDB" id="A0AAD1RSR1"/>
<dbReference type="SUPFAM" id="SSF56112">
    <property type="entry name" value="Protein kinase-like (PK-like)"/>
    <property type="match status" value="1"/>
</dbReference>
<dbReference type="PANTHER" id="PTHR24058">
    <property type="entry name" value="DUAL SPECIFICITY PROTEIN KINASE"/>
    <property type="match status" value="1"/>
</dbReference>
<dbReference type="GO" id="GO:0005737">
    <property type="term" value="C:cytoplasm"/>
    <property type="evidence" value="ECO:0007669"/>
    <property type="project" value="TreeGrafter"/>
</dbReference>
<dbReference type="Gene3D" id="3.30.200.20">
    <property type="entry name" value="Phosphorylase Kinase, domain 1"/>
    <property type="match status" value="1"/>
</dbReference>
<evidence type="ECO:0000256" key="10">
    <source>
        <dbReference type="ARBA" id="ARBA00049308"/>
    </source>
</evidence>
<evidence type="ECO:0000259" key="13">
    <source>
        <dbReference type="PROSITE" id="PS50011"/>
    </source>
</evidence>
<evidence type="ECO:0000256" key="2">
    <source>
        <dbReference type="ARBA" id="ARBA00013203"/>
    </source>
</evidence>
<dbReference type="EC" id="2.7.12.1" evidence="2"/>
<dbReference type="PROSITE" id="PS00107">
    <property type="entry name" value="PROTEIN_KINASE_ATP"/>
    <property type="match status" value="1"/>
</dbReference>
<keyword evidence="8 12" id="KW-0067">ATP-binding</keyword>
<sequence>MSITPDMQKAHVKEKVSFMQEDSFIPKLAVMRKTPAMQNQSEEQKSPVVQKQLVIQKLSAIKRIPATPLAIMKTPENQKMSATQKSVKYKPSAMEKQSIGQEQLLIQIPSVVQKPSVMHKPSIIQKQLFPEKPPVIPEQSFLLKLQDPEKRVIVRHPKQCTTQSMVTALNNRGDRSTLSGNMVHTATSLTPGEILKRYMDRLTIYEHHEIFRYTEIYFFGPSANKCHGFIGDPNNCGFDDTQGYYIQVPHDHIAYRYEVLRVLGKGSYGQVLKVYDHKLQQHVALKMVRNKKDCHQQAMDEIRILKHLKKQDKDNNMNVIHMLDYFTFRNHICMTFELLSMDLYKLIKKTKFTGFNLPTVRKFANSILQCLDSLQTNKIIHCDLKPENIMLKEQGKTDIKVVDFGLSGYDHQRSGRYIQTRFYRAPEVILGGNCGMPIDMWSLGCTLAELLTGDPLLPGEDEYDQLACIIELFGMPPKKVLGSSKRYNCFFTSKGHPDYCTVRYRSDGSVVLNGSYSETGTWRGPPGSRNLATALKGCKHPLFINFLMQCFEWDPARRMTPRKALQHPWLQ</sequence>
<dbReference type="InterPro" id="IPR011009">
    <property type="entry name" value="Kinase-like_dom_sf"/>
</dbReference>
<organism evidence="14 15">
    <name type="scientific">Pelobates cultripes</name>
    <name type="common">Western spadefoot toad</name>
    <dbReference type="NCBI Taxonomy" id="61616"/>
    <lineage>
        <taxon>Eukaryota</taxon>
        <taxon>Metazoa</taxon>
        <taxon>Chordata</taxon>
        <taxon>Craniata</taxon>
        <taxon>Vertebrata</taxon>
        <taxon>Euteleostomi</taxon>
        <taxon>Amphibia</taxon>
        <taxon>Batrachia</taxon>
        <taxon>Anura</taxon>
        <taxon>Pelobatoidea</taxon>
        <taxon>Pelobatidae</taxon>
        <taxon>Pelobates</taxon>
    </lineage>
</organism>
<evidence type="ECO:0000256" key="11">
    <source>
        <dbReference type="ARBA" id="ARBA00051680"/>
    </source>
</evidence>
<dbReference type="InterPro" id="IPR042521">
    <property type="entry name" value="DYRK"/>
</dbReference>
<dbReference type="GO" id="GO:0004674">
    <property type="term" value="F:protein serine/threonine kinase activity"/>
    <property type="evidence" value="ECO:0007669"/>
    <property type="project" value="UniProtKB-KW"/>
</dbReference>
<keyword evidence="4" id="KW-0597">Phosphoprotein</keyword>
<dbReference type="InterPro" id="IPR000719">
    <property type="entry name" value="Prot_kinase_dom"/>
</dbReference>
<dbReference type="Gene3D" id="3.30.10.30">
    <property type="entry name" value="DYRK"/>
    <property type="match status" value="1"/>
</dbReference>
<dbReference type="GO" id="GO:0005524">
    <property type="term" value="F:ATP binding"/>
    <property type="evidence" value="ECO:0007669"/>
    <property type="project" value="UniProtKB-UniRule"/>
</dbReference>
<keyword evidence="15" id="KW-1185">Reference proteome</keyword>
<evidence type="ECO:0000256" key="9">
    <source>
        <dbReference type="ARBA" id="ARBA00049003"/>
    </source>
</evidence>
<evidence type="ECO:0000256" key="12">
    <source>
        <dbReference type="PROSITE-ProRule" id="PRU10141"/>
    </source>
</evidence>
<evidence type="ECO:0000256" key="5">
    <source>
        <dbReference type="ARBA" id="ARBA00022679"/>
    </source>
</evidence>
<dbReference type="PROSITE" id="PS00108">
    <property type="entry name" value="PROTEIN_KINASE_ST"/>
    <property type="match status" value="1"/>
</dbReference>
<evidence type="ECO:0000256" key="3">
    <source>
        <dbReference type="ARBA" id="ARBA00022527"/>
    </source>
</evidence>
<keyword evidence="5" id="KW-0808">Transferase</keyword>
<feature type="domain" description="Protein kinase" evidence="13">
    <location>
        <begin position="257"/>
        <end position="570"/>
    </location>
</feature>
<feature type="binding site" evidence="12">
    <location>
        <position position="286"/>
    </location>
    <ligand>
        <name>ATP</name>
        <dbReference type="ChEBI" id="CHEBI:30616"/>
    </ligand>
</feature>
<evidence type="ECO:0000256" key="7">
    <source>
        <dbReference type="ARBA" id="ARBA00022777"/>
    </source>
</evidence>
<dbReference type="EMBL" id="OW240914">
    <property type="protein sequence ID" value="CAH2277601.1"/>
    <property type="molecule type" value="Genomic_DNA"/>
</dbReference>
<keyword evidence="3" id="KW-0723">Serine/threonine-protein kinase</keyword>
<dbReference type="Proteomes" id="UP001295444">
    <property type="component" value="Chromosome 03"/>
</dbReference>
<dbReference type="InterPro" id="IPR008271">
    <property type="entry name" value="Ser/Thr_kinase_AS"/>
</dbReference>
<dbReference type="SMART" id="SM00220">
    <property type="entry name" value="S_TKc"/>
    <property type="match status" value="1"/>
</dbReference>
<dbReference type="InterPro" id="IPR050494">
    <property type="entry name" value="Ser_Thr_dual-spec_kinase"/>
</dbReference>
<comment type="similarity">
    <text evidence="1">Belongs to the protein kinase superfamily. CMGC Ser/Thr protein kinase family. MNB/DYRK subfamily.</text>
</comment>
<comment type="catalytic activity">
    <reaction evidence="11">
        <text>L-tyrosyl-[protein] + ATP = O-phospho-L-tyrosyl-[protein] + ADP + H(+)</text>
        <dbReference type="Rhea" id="RHEA:10596"/>
        <dbReference type="Rhea" id="RHEA-COMP:10136"/>
        <dbReference type="Rhea" id="RHEA-COMP:20101"/>
        <dbReference type="ChEBI" id="CHEBI:15378"/>
        <dbReference type="ChEBI" id="CHEBI:30616"/>
        <dbReference type="ChEBI" id="CHEBI:46858"/>
        <dbReference type="ChEBI" id="CHEBI:61978"/>
        <dbReference type="ChEBI" id="CHEBI:456216"/>
        <dbReference type="EC" id="2.7.12.1"/>
    </reaction>
</comment>
<gene>
    <name evidence="14" type="ORF">PECUL_23A044947</name>
</gene>
<dbReference type="Pfam" id="PF00069">
    <property type="entry name" value="Pkinase"/>
    <property type="match status" value="1"/>
</dbReference>
<name>A0AAD1RSR1_PELCU</name>
<dbReference type="PANTHER" id="PTHR24058:SF112">
    <property type="entry name" value="DUAL SPECIFICITY TYROSINE-PHOSPHORYLATION-REGULATED KINASE 3 HOMOLOG-RELATED"/>
    <property type="match status" value="1"/>
</dbReference>
<accession>A0AAD1RSR1</accession>
<evidence type="ECO:0000256" key="6">
    <source>
        <dbReference type="ARBA" id="ARBA00022741"/>
    </source>
</evidence>
<dbReference type="InterPro" id="IPR017441">
    <property type="entry name" value="Protein_kinase_ATP_BS"/>
</dbReference>
<dbReference type="FunFam" id="1.10.510.10:FF:000112">
    <property type="entry name" value="Putative dual specificity tyrosine-phosphorylation-regulated kinase 2"/>
    <property type="match status" value="1"/>
</dbReference>
<evidence type="ECO:0000256" key="4">
    <source>
        <dbReference type="ARBA" id="ARBA00022553"/>
    </source>
</evidence>
<evidence type="ECO:0000313" key="15">
    <source>
        <dbReference type="Proteomes" id="UP001295444"/>
    </source>
</evidence>
<dbReference type="GO" id="GO:0005634">
    <property type="term" value="C:nucleus"/>
    <property type="evidence" value="ECO:0007669"/>
    <property type="project" value="TreeGrafter"/>
</dbReference>
<dbReference type="GO" id="GO:0005856">
    <property type="term" value="C:cytoskeleton"/>
    <property type="evidence" value="ECO:0007669"/>
    <property type="project" value="TreeGrafter"/>
</dbReference>
<dbReference type="PROSITE" id="PS50011">
    <property type="entry name" value="PROTEIN_KINASE_DOM"/>
    <property type="match status" value="1"/>
</dbReference>
<evidence type="ECO:0000256" key="1">
    <source>
        <dbReference type="ARBA" id="ARBA00008867"/>
    </source>
</evidence>
<comment type="catalytic activity">
    <reaction evidence="10">
        <text>L-threonyl-[protein] + ATP = O-phospho-L-threonyl-[protein] + ADP + H(+)</text>
        <dbReference type="Rhea" id="RHEA:46608"/>
        <dbReference type="Rhea" id="RHEA-COMP:11060"/>
        <dbReference type="Rhea" id="RHEA-COMP:11605"/>
        <dbReference type="ChEBI" id="CHEBI:15378"/>
        <dbReference type="ChEBI" id="CHEBI:30013"/>
        <dbReference type="ChEBI" id="CHEBI:30616"/>
        <dbReference type="ChEBI" id="CHEBI:61977"/>
        <dbReference type="ChEBI" id="CHEBI:456216"/>
        <dbReference type="EC" id="2.7.12.1"/>
    </reaction>
</comment>
<proteinExistence type="inferred from homology"/>
<keyword evidence="6 12" id="KW-0547">Nucleotide-binding</keyword>
<dbReference type="FunFam" id="3.30.200.20:FF:000127">
    <property type="entry name" value="Putative dual specificity tyrosine-phosphorylation-regulated kinase 2"/>
    <property type="match status" value="1"/>
</dbReference>
<keyword evidence="7 14" id="KW-0418">Kinase</keyword>
<dbReference type="GO" id="GO:0004712">
    <property type="term" value="F:protein serine/threonine/tyrosine kinase activity"/>
    <property type="evidence" value="ECO:0007669"/>
    <property type="project" value="UniProtKB-EC"/>
</dbReference>